<sequence>MKIKLVYESNYNFLTKTEWVNLITFLISKIESTNIGSMLINQLNHYSDMGHIVTIKNYSPHITNQYPHIKINTTNGYFRNTIYIPDIPYFINVPVFNKELIELQTETIIHELLNSTPLATNLDNDFVNSFSKFEYQPYVITLFHELVHCLRSFNNIASDGMLEEYSTIYGIQGNTLIIDGNIITENSFRKEIGLMPRLSHGSSDDYIYKVTRDKDYSNQFLKEKFYQFI</sequence>
<reference evidence="1" key="1">
    <citation type="journal article" date="2020" name="Nature">
        <title>Giant virus diversity and host interactions through global metagenomics.</title>
        <authorList>
            <person name="Schulz F."/>
            <person name="Roux S."/>
            <person name="Paez-Espino D."/>
            <person name="Jungbluth S."/>
            <person name="Walsh D.A."/>
            <person name="Denef V.J."/>
            <person name="McMahon K.D."/>
            <person name="Konstantinidis K.T."/>
            <person name="Eloe-Fadrosh E.A."/>
            <person name="Kyrpides N.C."/>
            <person name="Woyke T."/>
        </authorList>
    </citation>
    <scope>NUCLEOTIDE SEQUENCE</scope>
    <source>
        <strain evidence="1">GVMAG-M-3300024302-11</strain>
    </source>
</reference>
<dbReference type="EMBL" id="MN740254">
    <property type="protein sequence ID" value="QHT96119.1"/>
    <property type="molecule type" value="Genomic_DNA"/>
</dbReference>
<proteinExistence type="predicted"/>
<name>A0A6C0ITR8_9ZZZZ</name>
<protein>
    <submittedName>
        <fullName evidence="1">Uncharacterized protein</fullName>
    </submittedName>
</protein>
<dbReference type="AlphaFoldDB" id="A0A6C0ITR8"/>
<evidence type="ECO:0000313" key="1">
    <source>
        <dbReference type="EMBL" id="QHT96119.1"/>
    </source>
</evidence>
<accession>A0A6C0ITR8</accession>
<organism evidence="1">
    <name type="scientific">viral metagenome</name>
    <dbReference type="NCBI Taxonomy" id="1070528"/>
    <lineage>
        <taxon>unclassified sequences</taxon>
        <taxon>metagenomes</taxon>
        <taxon>organismal metagenomes</taxon>
    </lineage>
</organism>